<evidence type="ECO:0000256" key="9">
    <source>
        <dbReference type="SAM" id="Phobius"/>
    </source>
</evidence>
<dbReference type="GO" id="GO:0005886">
    <property type="term" value="C:plasma membrane"/>
    <property type="evidence" value="ECO:0007669"/>
    <property type="project" value="UniProtKB-SubCell"/>
</dbReference>
<comment type="similarity">
    <text evidence="8">Belongs to the exbB/tolQ family.</text>
</comment>
<dbReference type="AlphaFoldDB" id="D3DFG6"/>
<dbReference type="EMBL" id="AP011112">
    <property type="protein sequence ID" value="BAI68568.1"/>
    <property type="molecule type" value="Genomic_DNA"/>
</dbReference>
<evidence type="ECO:0000256" key="2">
    <source>
        <dbReference type="ARBA" id="ARBA00022448"/>
    </source>
</evidence>
<evidence type="ECO:0000313" key="12">
    <source>
        <dbReference type="Proteomes" id="UP000002574"/>
    </source>
</evidence>
<evidence type="ECO:0000256" key="8">
    <source>
        <dbReference type="RuleBase" id="RU004057"/>
    </source>
</evidence>
<reference evidence="11 12" key="1">
    <citation type="journal article" date="2010" name="J. Bacteriol.">
        <title>Complete genome sequence of the thermophilic, obligately chemolithoautotrophic hydrogen-oxidizing bacterium Hydrogenobacter thermophilus TK-6.</title>
        <authorList>
            <person name="Arai H."/>
            <person name="Kanbe H."/>
            <person name="Ishii M."/>
            <person name="Igarashi Y."/>
        </authorList>
    </citation>
    <scope>NUCLEOTIDE SEQUENCE [LARGE SCALE GENOMIC DNA]</scope>
    <source>
        <strain evidence="12">DSM 6534 / IAM 12695 / TK-6 [Tokyo]</strain>
    </source>
</reference>
<feature type="transmembrane region" description="Helical" evidence="9">
    <location>
        <begin position="112"/>
        <end position="138"/>
    </location>
</feature>
<sequence length="204" mass="21717">MDMIFDLLQKGGFAVYVLLFLSLVSWALIIERLINLRAGSILSKSVKDVKSLLAGGDIEGALKLLSLDNSPAGGILYRMLEEYKGGKVDKRTLLNDLSFEVSLLVPKVEKNLALLSTIASVSPLIGLFGTITGLIKVFSAFAVAQTEQGIALLAAGISEALVSAATGLAVAIPALLAYWVFRIIGNSVLDRVEAELSEALRVLK</sequence>
<dbReference type="eggNOG" id="COG0811">
    <property type="taxonomic scope" value="Bacteria"/>
</dbReference>
<keyword evidence="7 9" id="KW-0472">Membrane</keyword>
<dbReference type="GO" id="GO:0017038">
    <property type="term" value="P:protein import"/>
    <property type="evidence" value="ECO:0007669"/>
    <property type="project" value="TreeGrafter"/>
</dbReference>
<keyword evidence="2 8" id="KW-0813">Transport</keyword>
<dbReference type="RefSeq" id="WP_012962751.1">
    <property type="nucleotide sequence ID" value="NC_013799.1"/>
</dbReference>
<evidence type="ECO:0000259" key="10">
    <source>
        <dbReference type="Pfam" id="PF01618"/>
    </source>
</evidence>
<evidence type="ECO:0000256" key="4">
    <source>
        <dbReference type="ARBA" id="ARBA00022692"/>
    </source>
</evidence>
<feature type="transmembrane region" description="Helical" evidence="9">
    <location>
        <begin position="150"/>
        <end position="181"/>
    </location>
</feature>
<evidence type="ECO:0000256" key="3">
    <source>
        <dbReference type="ARBA" id="ARBA00022475"/>
    </source>
</evidence>
<keyword evidence="4 9" id="KW-0812">Transmembrane</keyword>
<dbReference type="KEGG" id="hth:HTH_0101"/>
<organism evidence="11 12">
    <name type="scientific">Hydrogenobacter thermophilus (strain DSM 6534 / IAM 12695 / TK-6)</name>
    <dbReference type="NCBI Taxonomy" id="608538"/>
    <lineage>
        <taxon>Bacteria</taxon>
        <taxon>Pseudomonadati</taxon>
        <taxon>Aquificota</taxon>
        <taxon>Aquificia</taxon>
        <taxon>Aquificales</taxon>
        <taxon>Aquificaceae</taxon>
        <taxon>Hydrogenobacter</taxon>
    </lineage>
</organism>
<dbReference type="InterPro" id="IPR002898">
    <property type="entry name" value="MotA_ExbB_proton_chnl"/>
</dbReference>
<protein>
    <submittedName>
        <fullName evidence="11">Biopolymer transport protein ExbB/TolQ-type</fullName>
    </submittedName>
</protein>
<dbReference type="STRING" id="608538.HTH_0101"/>
<dbReference type="PANTHER" id="PTHR30625:SF15">
    <property type="entry name" value="BIOPOLYMER TRANSPORT PROTEIN EXBB"/>
    <property type="match status" value="1"/>
</dbReference>
<dbReference type="OrthoDB" id="4045at2"/>
<feature type="domain" description="MotA/TolQ/ExbB proton channel" evidence="10">
    <location>
        <begin position="71"/>
        <end position="191"/>
    </location>
</feature>
<feature type="transmembrane region" description="Helical" evidence="9">
    <location>
        <begin position="13"/>
        <end position="34"/>
    </location>
</feature>
<dbReference type="PATRIC" id="fig|608538.5.peg.103"/>
<name>D3DFG6_HYDTT</name>
<dbReference type="Proteomes" id="UP000002574">
    <property type="component" value="Chromosome"/>
</dbReference>
<evidence type="ECO:0000313" key="11">
    <source>
        <dbReference type="EMBL" id="BAI68568.1"/>
    </source>
</evidence>
<evidence type="ECO:0000256" key="7">
    <source>
        <dbReference type="ARBA" id="ARBA00023136"/>
    </source>
</evidence>
<keyword evidence="6 9" id="KW-1133">Transmembrane helix</keyword>
<evidence type="ECO:0000256" key="6">
    <source>
        <dbReference type="ARBA" id="ARBA00022989"/>
    </source>
</evidence>
<dbReference type="InterPro" id="IPR050790">
    <property type="entry name" value="ExbB/TolQ_transport"/>
</dbReference>
<keyword evidence="5 8" id="KW-0653">Protein transport</keyword>
<dbReference type="KEGG" id="hte:Hydth_0102"/>
<dbReference type="PANTHER" id="PTHR30625">
    <property type="entry name" value="PROTEIN TOLQ"/>
    <property type="match status" value="1"/>
</dbReference>
<accession>D3DFG6</accession>
<evidence type="ECO:0000256" key="1">
    <source>
        <dbReference type="ARBA" id="ARBA00004651"/>
    </source>
</evidence>
<keyword evidence="12" id="KW-1185">Reference proteome</keyword>
<keyword evidence="3" id="KW-1003">Cell membrane</keyword>
<proteinExistence type="inferred from homology"/>
<comment type="subcellular location">
    <subcellularLocation>
        <location evidence="1">Cell membrane</location>
        <topology evidence="1">Multi-pass membrane protein</topology>
    </subcellularLocation>
    <subcellularLocation>
        <location evidence="8">Membrane</location>
        <topology evidence="8">Multi-pass membrane protein</topology>
    </subcellularLocation>
</comment>
<evidence type="ECO:0000256" key="5">
    <source>
        <dbReference type="ARBA" id="ARBA00022927"/>
    </source>
</evidence>
<gene>
    <name evidence="11" type="ordered locus">HTH_0101</name>
</gene>
<dbReference type="Pfam" id="PF01618">
    <property type="entry name" value="MotA_ExbB"/>
    <property type="match status" value="1"/>
</dbReference>